<reference evidence="1" key="1">
    <citation type="submission" date="2020-03" db="EMBL/GenBank/DDBJ databases">
        <title>A high-quality chromosome-level genome assembly of a woody plant with both climbing and erect habits, Rhamnella rubrinervis.</title>
        <authorList>
            <person name="Lu Z."/>
            <person name="Yang Y."/>
            <person name="Zhu X."/>
            <person name="Sun Y."/>
        </authorList>
    </citation>
    <scope>NUCLEOTIDE SEQUENCE</scope>
    <source>
        <strain evidence="1">BYM</strain>
        <tissue evidence="1">Leaf</tissue>
    </source>
</reference>
<dbReference type="EMBL" id="VOIH02000005">
    <property type="protein sequence ID" value="KAF3446957.1"/>
    <property type="molecule type" value="Genomic_DNA"/>
</dbReference>
<proteinExistence type="predicted"/>
<evidence type="ECO:0000313" key="2">
    <source>
        <dbReference type="Proteomes" id="UP000796880"/>
    </source>
</evidence>
<evidence type="ECO:0000313" key="1">
    <source>
        <dbReference type="EMBL" id="KAF3446957.1"/>
    </source>
</evidence>
<protein>
    <submittedName>
        <fullName evidence="1">Uncharacterized protein</fullName>
    </submittedName>
</protein>
<name>A0A8K0H6V0_9ROSA</name>
<dbReference type="AlphaFoldDB" id="A0A8K0H6V0"/>
<organism evidence="1 2">
    <name type="scientific">Rhamnella rubrinervis</name>
    <dbReference type="NCBI Taxonomy" id="2594499"/>
    <lineage>
        <taxon>Eukaryota</taxon>
        <taxon>Viridiplantae</taxon>
        <taxon>Streptophyta</taxon>
        <taxon>Embryophyta</taxon>
        <taxon>Tracheophyta</taxon>
        <taxon>Spermatophyta</taxon>
        <taxon>Magnoliopsida</taxon>
        <taxon>eudicotyledons</taxon>
        <taxon>Gunneridae</taxon>
        <taxon>Pentapetalae</taxon>
        <taxon>rosids</taxon>
        <taxon>fabids</taxon>
        <taxon>Rosales</taxon>
        <taxon>Rhamnaceae</taxon>
        <taxon>rhamnoid group</taxon>
        <taxon>Rhamneae</taxon>
        <taxon>Rhamnella</taxon>
    </lineage>
</organism>
<dbReference type="Proteomes" id="UP000796880">
    <property type="component" value="Unassembled WGS sequence"/>
</dbReference>
<sequence>MGGNVEAILHKGGAWAGLRCVPASACALLSSPPAGAALLPLLGWRQRPAGGAAPALLAQGRVPGLGPRAASAGCAPSGAGARLLALAARQACCGAALLGAACPCWRARACCALLAALALPGHCWRLRGPPLGPGRPRPAGLGRCPALLGGARGLWADLLAGS</sequence>
<gene>
    <name evidence="1" type="ORF">FNV43_RR12137</name>
</gene>
<keyword evidence="2" id="KW-1185">Reference proteome</keyword>
<accession>A0A8K0H6V0</accession>
<comment type="caution">
    <text evidence="1">The sequence shown here is derived from an EMBL/GenBank/DDBJ whole genome shotgun (WGS) entry which is preliminary data.</text>
</comment>